<dbReference type="Proteomes" id="UP000189941">
    <property type="component" value="Unassembled WGS sequence"/>
</dbReference>
<comment type="subcellular location">
    <subcellularLocation>
        <location evidence="1">Membrane</location>
        <topology evidence="1">Multi-pass membrane protein</topology>
    </subcellularLocation>
</comment>
<dbReference type="PANTHER" id="PTHR31272:SF4">
    <property type="entry name" value="CYTOCHROME C-TYPE BIOGENESIS PROTEIN HI_1454-RELATED"/>
    <property type="match status" value="1"/>
</dbReference>
<evidence type="ECO:0000256" key="1">
    <source>
        <dbReference type="ARBA" id="ARBA00004141"/>
    </source>
</evidence>
<protein>
    <submittedName>
        <fullName evidence="8">Cytochrome c-type biogenesis protein</fullName>
    </submittedName>
</protein>
<proteinExistence type="inferred from homology"/>
<accession>A0A1T4NKC5</accession>
<feature type="transmembrane region" description="Helical" evidence="6">
    <location>
        <begin position="6"/>
        <end position="31"/>
    </location>
</feature>
<dbReference type="Pfam" id="PF02683">
    <property type="entry name" value="DsbD_TM"/>
    <property type="match status" value="1"/>
</dbReference>
<evidence type="ECO:0000313" key="8">
    <source>
        <dbReference type="EMBL" id="SJZ79714.1"/>
    </source>
</evidence>
<sequence length="213" mass="23692">MTYLLLFLEGILTFISPCLLPMIPLYLAYFTAQDESKSTFKEALKFVLGFSVVFIAMSVFVSTIGKFIIINRQTIQVVTGLLLVLLGIDQLLGHRFSQKIFRGVQTNRLPLNPFIFGMLFAVSWTPCVGVYLASAMALALNADHQIEAVLRMMTYALGLGIPFILSALFINESKDVLQQIKKHTHLIQTISAILLIGFGLLIATGYIYQILPV</sequence>
<evidence type="ECO:0000256" key="4">
    <source>
        <dbReference type="ARBA" id="ARBA00022989"/>
    </source>
</evidence>
<evidence type="ECO:0000313" key="9">
    <source>
        <dbReference type="Proteomes" id="UP000189941"/>
    </source>
</evidence>
<evidence type="ECO:0000256" key="3">
    <source>
        <dbReference type="ARBA" id="ARBA00022692"/>
    </source>
</evidence>
<feature type="domain" description="Cytochrome C biogenesis protein transmembrane" evidence="7">
    <location>
        <begin position="4"/>
        <end position="202"/>
    </location>
</feature>
<reference evidence="9" key="1">
    <citation type="submission" date="2017-02" db="EMBL/GenBank/DDBJ databases">
        <authorList>
            <person name="Varghese N."/>
            <person name="Submissions S."/>
        </authorList>
    </citation>
    <scope>NUCLEOTIDE SEQUENCE [LARGE SCALE GENOMIC DNA]</scope>
    <source>
        <strain evidence="9">DSM 15739</strain>
    </source>
</reference>
<keyword evidence="9" id="KW-1185">Reference proteome</keyword>
<dbReference type="InterPro" id="IPR003834">
    <property type="entry name" value="Cyt_c_assmbl_TM_dom"/>
</dbReference>
<feature type="transmembrane region" description="Helical" evidence="6">
    <location>
        <begin position="152"/>
        <end position="170"/>
    </location>
</feature>
<feature type="transmembrane region" description="Helical" evidence="6">
    <location>
        <begin position="190"/>
        <end position="211"/>
    </location>
</feature>
<dbReference type="STRING" id="1121925.SAMN02746011_01778"/>
<keyword evidence="3 6" id="KW-0812">Transmembrane</keyword>
<dbReference type="OrthoDB" id="9803065at2"/>
<dbReference type="EMBL" id="FUWO01000020">
    <property type="protein sequence ID" value="SJZ79714.1"/>
    <property type="molecule type" value="Genomic_DNA"/>
</dbReference>
<keyword evidence="4 6" id="KW-1133">Transmembrane helix</keyword>
<evidence type="ECO:0000256" key="6">
    <source>
        <dbReference type="SAM" id="Phobius"/>
    </source>
</evidence>
<comment type="similarity">
    <text evidence="2">Belongs to the DsbD family.</text>
</comment>
<dbReference type="GO" id="GO:0017004">
    <property type="term" value="P:cytochrome complex assembly"/>
    <property type="evidence" value="ECO:0007669"/>
    <property type="project" value="InterPro"/>
</dbReference>
<dbReference type="InterPro" id="IPR051790">
    <property type="entry name" value="Cytochrome_c-biogenesis_DsbD"/>
</dbReference>
<evidence type="ECO:0000256" key="5">
    <source>
        <dbReference type="ARBA" id="ARBA00023136"/>
    </source>
</evidence>
<dbReference type="PANTHER" id="PTHR31272">
    <property type="entry name" value="CYTOCHROME C-TYPE BIOGENESIS PROTEIN HI_1454-RELATED"/>
    <property type="match status" value="1"/>
</dbReference>
<dbReference type="GO" id="GO:0016020">
    <property type="term" value="C:membrane"/>
    <property type="evidence" value="ECO:0007669"/>
    <property type="project" value="UniProtKB-SubCell"/>
</dbReference>
<feature type="transmembrane region" description="Helical" evidence="6">
    <location>
        <begin position="114"/>
        <end position="140"/>
    </location>
</feature>
<dbReference type="AlphaFoldDB" id="A0A1T4NKC5"/>
<evidence type="ECO:0000256" key="2">
    <source>
        <dbReference type="ARBA" id="ARBA00006143"/>
    </source>
</evidence>
<name>A0A1T4NKC5_9LACT</name>
<feature type="transmembrane region" description="Helical" evidence="6">
    <location>
        <begin position="43"/>
        <end position="69"/>
    </location>
</feature>
<keyword evidence="5 6" id="KW-0472">Membrane</keyword>
<organism evidence="8 9">
    <name type="scientific">Globicatella sulfidifaciens DSM 15739</name>
    <dbReference type="NCBI Taxonomy" id="1121925"/>
    <lineage>
        <taxon>Bacteria</taxon>
        <taxon>Bacillati</taxon>
        <taxon>Bacillota</taxon>
        <taxon>Bacilli</taxon>
        <taxon>Lactobacillales</taxon>
        <taxon>Aerococcaceae</taxon>
        <taxon>Globicatella</taxon>
    </lineage>
</organism>
<evidence type="ECO:0000259" key="7">
    <source>
        <dbReference type="Pfam" id="PF02683"/>
    </source>
</evidence>
<gene>
    <name evidence="8" type="ORF">SAMN02746011_01778</name>
</gene>
<dbReference type="RefSeq" id="WP_078756467.1">
    <property type="nucleotide sequence ID" value="NZ_FUWO01000020.1"/>
</dbReference>